<dbReference type="InterPro" id="IPR006785">
    <property type="entry name" value="Pex14_N"/>
</dbReference>
<dbReference type="Pfam" id="PF17733">
    <property type="entry name" value="KPWE_dom"/>
    <property type="match status" value="1"/>
</dbReference>
<comment type="function">
    <text evidence="10">Component of the PEX13-PEX14 docking complex, a translocon channel that specifically mediates the import of peroxisomal cargo proteins bound to PEX5 receptor. The PEX13-PEX14 docking complex forms a large import pore which can be opened to a diameter of about 9 nm. Mechanistically, PEX5 receptor along with cargo proteins associates with the PEX14 subunit of the PEX13-PEX14 docking complex in the cytosol, leading to the insertion of the receptor into the organelle membrane with the concomitant translocation of the cargo into the peroxisome matrix.</text>
</comment>
<feature type="domain" description="Peroxisome membrane anchor protein Pex14p N-terminal" evidence="12">
    <location>
        <begin position="23"/>
        <end position="67"/>
    </location>
</feature>
<evidence type="ECO:0000256" key="1">
    <source>
        <dbReference type="ARBA" id="ARBA00005443"/>
    </source>
</evidence>
<keyword evidence="15" id="KW-1185">Reference proteome</keyword>
<feature type="compositionally biased region" description="Low complexity" evidence="11">
    <location>
        <begin position="494"/>
        <end position="524"/>
    </location>
</feature>
<evidence type="ECO:0000256" key="10">
    <source>
        <dbReference type="RuleBase" id="RU367032"/>
    </source>
</evidence>
<evidence type="ECO:0000313" key="14">
    <source>
        <dbReference type="EMBL" id="GAX73766.1"/>
    </source>
</evidence>
<reference evidence="14 15" key="1">
    <citation type="submission" date="2017-08" db="EMBL/GenBank/DDBJ databases">
        <title>Acidophilic green algal genome provides insights into adaptation to an acidic environment.</title>
        <authorList>
            <person name="Hirooka S."/>
            <person name="Hirose Y."/>
            <person name="Kanesaki Y."/>
            <person name="Higuchi S."/>
            <person name="Fujiwara T."/>
            <person name="Onuma R."/>
            <person name="Era A."/>
            <person name="Ohbayashi R."/>
            <person name="Uzuka A."/>
            <person name="Nozaki H."/>
            <person name="Yoshikawa H."/>
            <person name="Miyagishima S.Y."/>
        </authorList>
    </citation>
    <scope>NUCLEOTIDE SEQUENCE [LARGE SCALE GENOMIC DNA]</scope>
    <source>
        <strain evidence="14 15">NIES-2499</strain>
    </source>
</reference>
<dbReference type="STRING" id="1157962.A0A250WSP7"/>
<accession>A0A250WSP7</accession>
<dbReference type="GO" id="GO:0016560">
    <property type="term" value="P:protein import into peroxisome matrix, docking"/>
    <property type="evidence" value="ECO:0007669"/>
    <property type="project" value="UniProtKB-UniRule"/>
</dbReference>
<dbReference type="Gene3D" id="1.10.10.10">
    <property type="entry name" value="Winged helix-like DNA-binding domain superfamily/Winged helix DNA-binding domain"/>
    <property type="match status" value="1"/>
</dbReference>
<feature type="domain" description="Peroxisomal membrane protein PEX14-like KPWE" evidence="13">
    <location>
        <begin position="407"/>
        <end position="456"/>
    </location>
</feature>
<evidence type="ECO:0000259" key="12">
    <source>
        <dbReference type="Pfam" id="PF04695"/>
    </source>
</evidence>
<evidence type="ECO:0000256" key="5">
    <source>
        <dbReference type="ARBA" id="ARBA00023136"/>
    </source>
</evidence>
<name>A0A250WSP7_9CHLO</name>
<dbReference type="InterPro" id="IPR025655">
    <property type="entry name" value="PEX14"/>
</dbReference>
<dbReference type="GO" id="GO:1990429">
    <property type="term" value="C:peroxisomal importomer complex"/>
    <property type="evidence" value="ECO:0007669"/>
    <property type="project" value="TreeGrafter"/>
</dbReference>
<dbReference type="GO" id="GO:0005778">
    <property type="term" value="C:peroxisomal membrane"/>
    <property type="evidence" value="ECO:0007669"/>
    <property type="project" value="UniProtKB-SubCell"/>
</dbReference>
<keyword evidence="4" id="KW-0811">Translocation</keyword>
<evidence type="ECO:0000256" key="6">
    <source>
        <dbReference type="ARBA" id="ARBA00023140"/>
    </source>
</evidence>
<protein>
    <recommendedName>
        <fullName evidence="7 10">Peroxisomal membrane protein PEX14</fullName>
    </recommendedName>
    <alternativeName>
        <fullName evidence="8 10">Peroxin-14</fullName>
    </alternativeName>
</protein>
<keyword evidence="6 10" id="KW-0576">Peroxisome</keyword>
<dbReference type="Pfam" id="PF04695">
    <property type="entry name" value="Pex14_N"/>
    <property type="match status" value="1"/>
</dbReference>
<dbReference type="InterPro" id="IPR036388">
    <property type="entry name" value="WH-like_DNA-bd_sf"/>
</dbReference>
<feature type="compositionally biased region" description="Polar residues" evidence="11">
    <location>
        <begin position="255"/>
        <end position="275"/>
    </location>
</feature>
<dbReference type="InterPro" id="IPR040554">
    <property type="entry name" value="KPWE_PEX14_dom"/>
</dbReference>
<dbReference type="GO" id="GO:0005102">
    <property type="term" value="F:signaling receptor binding"/>
    <property type="evidence" value="ECO:0007669"/>
    <property type="project" value="TreeGrafter"/>
</dbReference>
<feature type="region of interest" description="Disordered" evidence="11">
    <location>
        <begin position="316"/>
        <end position="381"/>
    </location>
</feature>
<comment type="caution">
    <text evidence="14">The sequence shown here is derived from an EMBL/GenBank/DDBJ whole genome shotgun (WGS) entry which is preliminary data.</text>
</comment>
<keyword evidence="2 10" id="KW-0813">Transport</keyword>
<evidence type="ECO:0000259" key="13">
    <source>
        <dbReference type="Pfam" id="PF17733"/>
    </source>
</evidence>
<feature type="region of interest" description="Disordered" evidence="11">
    <location>
        <begin position="494"/>
        <end position="532"/>
    </location>
</feature>
<dbReference type="OrthoDB" id="441517at2759"/>
<gene>
    <name evidence="14" type="ORF">CEUSTIGMA_g1217.t1</name>
</gene>
<evidence type="ECO:0000256" key="9">
    <source>
        <dbReference type="ARBA" id="ARBA00046271"/>
    </source>
</evidence>
<evidence type="ECO:0000256" key="11">
    <source>
        <dbReference type="SAM" id="MobiDB-lite"/>
    </source>
</evidence>
<keyword evidence="5 10" id="KW-0472">Membrane</keyword>
<comment type="similarity">
    <text evidence="1 10">Belongs to the peroxin-14 family.</text>
</comment>
<dbReference type="Proteomes" id="UP000232323">
    <property type="component" value="Unassembled WGS sequence"/>
</dbReference>
<comment type="subcellular location">
    <subcellularLocation>
        <location evidence="9 10">Peroxisome membrane</location>
    </subcellularLocation>
</comment>
<evidence type="ECO:0000256" key="2">
    <source>
        <dbReference type="ARBA" id="ARBA00022448"/>
    </source>
</evidence>
<evidence type="ECO:0000256" key="7">
    <source>
        <dbReference type="ARBA" id="ARBA00029502"/>
    </source>
</evidence>
<feature type="region of interest" description="Disordered" evidence="11">
    <location>
        <begin position="244"/>
        <end position="278"/>
    </location>
</feature>
<evidence type="ECO:0000256" key="3">
    <source>
        <dbReference type="ARBA" id="ARBA00022927"/>
    </source>
</evidence>
<dbReference type="PANTHER" id="PTHR23058:SF0">
    <property type="entry name" value="PEROXISOMAL MEMBRANE PROTEIN PEX14"/>
    <property type="match status" value="1"/>
</dbReference>
<feature type="region of interest" description="Disordered" evidence="11">
    <location>
        <begin position="561"/>
        <end position="598"/>
    </location>
</feature>
<dbReference type="PANTHER" id="PTHR23058">
    <property type="entry name" value="PEROXISOMAL MEMBRANE PROTEIN PEX14"/>
    <property type="match status" value="1"/>
</dbReference>
<dbReference type="AlphaFoldDB" id="A0A250WSP7"/>
<dbReference type="EMBL" id="BEGY01000005">
    <property type="protein sequence ID" value="GAX73766.1"/>
    <property type="molecule type" value="Genomic_DNA"/>
</dbReference>
<sequence length="598" mass="63349">MTDVLNSSSETVGVSAQEVQALREEFVKNAVGFLSHDQVRGSPVATKRKFLEGKGLSAAEIEEAFRRVPEPVTVSTPMATAVSSPQAPGLVTYVPQPPNPALQQQLSVSAPQLPSQQLITSQPQQSLVSQVKPEPVRWTQVVLGLGVVAAGMYALQSIAMPYLNNMYQAWTANMRARQEEQERYKREALEAAETLRKVHEQLKVASESMVQAALSIKEQASSNTDMQRLLTDVMAELKAAAKSAADAEARRSSSPIARNGSSLYQQHPPHSQASPYGNGYDDGGFYHYSNGGDSSSVLKPSGGWLAGGGPAVQSGAVIKTGPGLQSASDASWGRRNPGYEPEVTKTVNGSNGHVDPYSLQSHQPPLAHPGGMTRSSSAAGTVSPVVHQELYKEPYKQQTSASGEPVYPQSFHDVMDMVAKGITPPNVRTDINDKPPDPTRAASEPKSTPIPKPWERGMAAGETSTGALYTSVPSASEPIVQYPYLASAPAATPAAYPTASKQPPKSYSSQSGSPSSIAAGSSPSHAFIPNRSNSIGADVNQLDRIPPATLSVLQPLLEGSSIWKPPAAPEPTIAYSPASKEPVVTQPPIDPEVDPVET</sequence>
<organism evidence="14 15">
    <name type="scientific">Chlamydomonas eustigma</name>
    <dbReference type="NCBI Taxonomy" id="1157962"/>
    <lineage>
        <taxon>Eukaryota</taxon>
        <taxon>Viridiplantae</taxon>
        <taxon>Chlorophyta</taxon>
        <taxon>core chlorophytes</taxon>
        <taxon>Chlorophyceae</taxon>
        <taxon>CS clade</taxon>
        <taxon>Chlamydomonadales</taxon>
        <taxon>Chlamydomonadaceae</taxon>
        <taxon>Chlamydomonas</taxon>
    </lineage>
</organism>
<proteinExistence type="inferred from homology"/>
<feature type="region of interest" description="Disordered" evidence="11">
    <location>
        <begin position="423"/>
        <end position="458"/>
    </location>
</feature>
<evidence type="ECO:0000313" key="15">
    <source>
        <dbReference type="Proteomes" id="UP000232323"/>
    </source>
</evidence>
<keyword evidence="3 10" id="KW-0653">Protein transport</keyword>
<evidence type="ECO:0000256" key="4">
    <source>
        <dbReference type="ARBA" id="ARBA00023010"/>
    </source>
</evidence>
<evidence type="ECO:0000256" key="8">
    <source>
        <dbReference type="ARBA" id="ARBA00029691"/>
    </source>
</evidence>